<evidence type="ECO:0000313" key="3">
    <source>
        <dbReference type="Proteomes" id="UP000286415"/>
    </source>
</evidence>
<keyword evidence="1" id="KW-1133">Transmembrane helix</keyword>
<reference evidence="2 3" key="1">
    <citation type="journal article" date="2018" name="Biotechnol. Adv.">
        <title>Improved genomic resources and new bioinformatic workflow for the carcinogenic parasite Clonorchis sinensis: Biotechnological implications.</title>
        <authorList>
            <person name="Wang D."/>
            <person name="Korhonen P.K."/>
            <person name="Gasser R.B."/>
            <person name="Young N.D."/>
        </authorList>
    </citation>
    <scope>NUCLEOTIDE SEQUENCE [LARGE SCALE GENOMIC DNA]</scope>
    <source>
        <strain evidence="2">Cs-k2</strain>
    </source>
</reference>
<proteinExistence type="predicted"/>
<dbReference type="EMBL" id="NIRI02000056">
    <property type="protein sequence ID" value="KAG5444136.1"/>
    <property type="molecule type" value="Genomic_DNA"/>
</dbReference>
<feature type="transmembrane region" description="Helical" evidence="1">
    <location>
        <begin position="77"/>
        <end position="96"/>
    </location>
</feature>
<reference evidence="2 3" key="2">
    <citation type="journal article" date="2021" name="Genomics">
        <title>High-quality reference genome for Clonorchis sinensis.</title>
        <authorList>
            <person name="Young N.D."/>
            <person name="Stroehlein A.J."/>
            <person name="Kinkar L."/>
            <person name="Wang T."/>
            <person name="Sohn W.M."/>
            <person name="Chang B.C.H."/>
            <person name="Kaur P."/>
            <person name="Weisz D."/>
            <person name="Dudchenko O."/>
            <person name="Aiden E.L."/>
            <person name="Korhonen P.K."/>
            <person name="Gasser R.B."/>
        </authorList>
    </citation>
    <scope>NUCLEOTIDE SEQUENCE [LARGE SCALE GENOMIC DNA]</scope>
    <source>
        <strain evidence="2">Cs-k2</strain>
    </source>
</reference>
<evidence type="ECO:0000256" key="1">
    <source>
        <dbReference type="SAM" id="Phobius"/>
    </source>
</evidence>
<evidence type="ECO:0000313" key="2">
    <source>
        <dbReference type="EMBL" id="KAG5444136.1"/>
    </source>
</evidence>
<keyword evidence="1" id="KW-0812">Transmembrane</keyword>
<protein>
    <submittedName>
        <fullName evidence="2">Uncharacterized protein</fullName>
    </submittedName>
</protein>
<feature type="transmembrane region" description="Helical" evidence="1">
    <location>
        <begin position="48"/>
        <end position="65"/>
    </location>
</feature>
<dbReference type="Proteomes" id="UP000286415">
    <property type="component" value="Unassembled WGS sequence"/>
</dbReference>
<name>A0A8T1M5N7_CLOSI</name>
<dbReference type="AlphaFoldDB" id="A0A8T1M5N7"/>
<accession>A0A8T1M5N7</accession>
<keyword evidence="1" id="KW-0472">Membrane</keyword>
<gene>
    <name evidence="2" type="ORF">CSKR_202935</name>
</gene>
<organism evidence="2 3">
    <name type="scientific">Clonorchis sinensis</name>
    <name type="common">Chinese liver fluke</name>
    <dbReference type="NCBI Taxonomy" id="79923"/>
    <lineage>
        <taxon>Eukaryota</taxon>
        <taxon>Metazoa</taxon>
        <taxon>Spiralia</taxon>
        <taxon>Lophotrochozoa</taxon>
        <taxon>Platyhelminthes</taxon>
        <taxon>Trematoda</taxon>
        <taxon>Digenea</taxon>
        <taxon>Opisthorchiida</taxon>
        <taxon>Opisthorchiata</taxon>
        <taxon>Opisthorchiidae</taxon>
        <taxon>Clonorchis</taxon>
    </lineage>
</organism>
<comment type="caution">
    <text evidence="2">The sequence shown here is derived from an EMBL/GenBank/DDBJ whole genome shotgun (WGS) entry which is preliminary data.</text>
</comment>
<sequence>MNICSVPSFSLNLNSPLFSCFLRMHMARSVEAETETTLAPVKNMMNKIIYSGTLFSICLLIYFRILVPCVKKTTDPLYMTFTYIRLFIPLVRSVAIHPRFKVKCSKDPLERMLWNNSVD</sequence>
<keyword evidence="3" id="KW-1185">Reference proteome</keyword>